<dbReference type="AlphaFoldDB" id="A0AA86S083"/>
<organism evidence="1 2">
    <name type="scientific">Sphenostylis stenocarpa</name>
    <dbReference type="NCBI Taxonomy" id="92480"/>
    <lineage>
        <taxon>Eukaryota</taxon>
        <taxon>Viridiplantae</taxon>
        <taxon>Streptophyta</taxon>
        <taxon>Embryophyta</taxon>
        <taxon>Tracheophyta</taxon>
        <taxon>Spermatophyta</taxon>
        <taxon>Magnoliopsida</taxon>
        <taxon>eudicotyledons</taxon>
        <taxon>Gunneridae</taxon>
        <taxon>Pentapetalae</taxon>
        <taxon>rosids</taxon>
        <taxon>fabids</taxon>
        <taxon>Fabales</taxon>
        <taxon>Fabaceae</taxon>
        <taxon>Papilionoideae</taxon>
        <taxon>50 kb inversion clade</taxon>
        <taxon>NPAAA clade</taxon>
        <taxon>indigoferoid/millettioid clade</taxon>
        <taxon>Phaseoleae</taxon>
        <taxon>Sphenostylis</taxon>
    </lineage>
</organism>
<sequence>MQSSWSGSGSGSICRKTRSLDMDTDQHLPTYDPLSHVAQRHLSRLRSAQNAISVSDYGQRLHKKWRSDFLDFSQDSATMKKPDLLAESSLYQIVYQ</sequence>
<dbReference type="Proteomes" id="UP001189624">
    <property type="component" value="Chromosome 2"/>
</dbReference>
<evidence type="ECO:0000313" key="2">
    <source>
        <dbReference type="Proteomes" id="UP001189624"/>
    </source>
</evidence>
<accession>A0AA86S083</accession>
<keyword evidence="2" id="KW-1185">Reference proteome</keyword>
<evidence type="ECO:0000313" key="1">
    <source>
        <dbReference type="EMBL" id="CAJ1928678.1"/>
    </source>
</evidence>
<dbReference type="Gramene" id="rna-AYBTSS11_LOCUS4291">
    <property type="protein sequence ID" value="CAJ1928678.1"/>
    <property type="gene ID" value="gene-AYBTSS11_LOCUS4291"/>
</dbReference>
<protein>
    <submittedName>
        <fullName evidence="1">Uncharacterized protein</fullName>
    </submittedName>
</protein>
<gene>
    <name evidence="1" type="ORF">AYBTSS11_LOCUS4291</name>
</gene>
<proteinExistence type="predicted"/>
<dbReference type="EMBL" id="OY731399">
    <property type="protein sequence ID" value="CAJ1928678.1"/>
    <property type="molecule type" value="Genomic_DNA"/>
</dbReference>
<reference evidence="1" key="1">
    <citation type="submission" date="2023-10" db="EMBL/GenBank/DDBJ databases">
        <authorList>
            <person name="Domelevo Entfellner J.-B."/>
        </authorList>
    </citation>
    <scope>NUCLEOTIDE SEQUENCE</scope>
</reference>
<name>A0AA86S083_9FABA</name>